<name>A0ABU4DNC4_9DEIO</name>
<dbReference type="Proteomes" id="UP001276150">
    <property type="component" value="Unassembled WGS sequence"/>
</dbReference>
<gene>
    <name evidence="2" type="ORF">ORD21_01055</name>
</gene>
<feature type="domain" description="DUF6440" evidence="1">
    <location>
        <begin position="6"/>
        <end position="55"/>
    </location>
</feature>
<dbReference type="InterPro" id="IPR045515">
    <property type="entry name" value="DUF6440"/>
</dbReference>
<protein>
    <submittedName>
        <fullName evidence="2">DUF6440 family protein</fullName>
    </submittedName>
</protein>
<evidence type="ECO:0000259" key="1">
    <source>
        <dbReference type="Pfam" id="PF20037"/>
    </source>
</evidence>
<comment type="caution">
    <text evidence="2">The sequence shown here is derived from an EMBL/GenBank/DDBJ whole genome shotgun (WGS) entry which is preliminary data.</text>
</comment>
<reference evidence="2 3" key="1">
    <citation type="submission" date="2022-11" db="EMBL/GenBank/DDBJ databases">
        <title>Deinococcus ZS9-10, Low Temperature and Draught-tolerating, UV-resistant Bacteria from Continental Antarctica.</title>
        <authorList>
            <person name="Cheng L."/>
        </authorList>
    </citation>
    <scope>NUCLEOTIDE SEQUENCE [LARGE SCALE GENOMIC DNA]</scope>
    <source>
        <strain evidence="2 3">ZS9-10</strain>
    </source>
</reference>
<proteinExistence type="predicted"/>
<dbReference type="EMBL" id="JAPMIV010000001">
    <property type="protein sequence ID" value="MDV6373189.1"/>
    <property type="molecule type" value="Genomic_DNA"/>
</dbReference>
<dbReference type="Pfam" id="PF20037">
    <property type="entry name" value="DUF6440"/>
    <property type="match status" value="1"/>
</dbReference>
<organism evidence="2 3">
    <name type="scientific">Deinococcus arenicola</name>
    <dbReference type="NCBI Taxonomy" id="2994950"/>
    <lineage>
        <taxon>Bacteria</taxon>
        <taxon>Thermotogati</taxon>
        <taxon>Deinococcota</taxon>
        <taxon>Deinococci</taxon>
        <taxon>Deinococcales</taxon>
        <taxon>Deinococcaceae</taxon>
        <taxon>Deinococcus</taxon>
    </lineage>
</organism>
<evidence type="ECO:0000313" key="2">
    <source>
        <dbReference type="EMBL" id="MDV6373189.1"/>
    </source>
</evidence>
<dbReference type="RefSeq" id="WP_317638479.1">
    <property type="nucleotide sequence ID" value="NZ_JAPMIV010000001.1"/>
</dbReference>
<keyword evidence="3" id="KW-1185">Reference proteome</keyword>
<sequence>MAKEKRFEVVYEDKGLAESTRILRDRETGVCYLYQWAGTGGGLTVLVDREGKPIVMADQAGN</sequence>
<accession>A0ABU4DNC4</accession>
<evidence type="ECO:0000313" key="3">
    <source>
        <dbReference type="Proteomes" id="UP001276150"/>
    </source>
</evidence>